<evidence type="ECO:0000256" key="11">
    <source>
        <dbReference type="SAM" id="MobiDB-lite"/>
    </source>
</evidence>
<dbReference type="GO" id="GO:0005634">
    <property type="term" value="C:nucleus"/>
    <property type="evidence" value="ECO:0007669"/>
    <property type="project" value="UniProtKB-SubCell"/>
</dbReference>
<evidence type="ECO:0000256" key="8">
    <source>
        <dbReference type="ARBA" id="ARBA00023004"/>
    </source>
</evidence>
<dbReference type="PROSITE" id="PS50181">
    <property type="entry name" value="FBOX"/>
    <property type="match status" value="1"/>
</dbReference>
<feature type="transmembrane region" description="Helical" evidence="12">
    <location>
        <begin position="84"/>
        <end position="103"/>
    </location>
</feature>
<dbReference type="NCBIfam" id="TIGR02235">
    <property type="entry name" value="menA_cyano-plnt"/>
    <property type="match status" value="1"/>
</dbReference>
<dbReference type="Proteomes" id="UP001327560">
    <property type="component" value="Chromosome 9"/>
</dbReference>
<comment type="subcellular location">
    <subcellularLocation>
        <location evidence="2">Membrane</location>
        <topology evidence="2">Multi-pass membrane protein</topology>
    </subcellularLocation>
    <subcellularLocation>
        <location evidence="1">Nucleus</location>
    </subcellularLocation>
</comment>
<dbReference type="InterPro" id="IPR011937">
    <property type="entry name" value="DHNA_phytyltransferase_MenA"/>
</dbReference>
<evidence type="ECO:0000256" key="4">
    <source>
        <dbReference type="ARBA" id="ARBA00022692"/>
    </source>
</evidence>
<evidence type="ECO:0000313" key="16">
    <source>
        <dbReference type="Proteomes" id="UP001327560"/>
    </source>
</evidence>
<dbReference type="GO" id="GO:0005737">
    <property type="term" value="C:cytoplasm"/>
    <property type="evidence" value="ECO:0007669"/>
    <property type="project" value="TreeGrafter"/>
</dbReference>
<keyword evidence="16" id="KW-1185">Reference proteome</keyword>
<dbReference type="CDD" id="cd13962">
    <property type="entry name" value="PT_UbiA_UBIAD1"/>
    <property type="match status" value="1"/>
</dbReference>
<dbReference type="SUPFAM" id="SSF81383">
    <property type="entry name" value="F-box domain"/>
    <property type="match status" value="1"/>
</dbReference>
<evidence type="ECO:0000256" key="10">
    <source>
        <dbReference type="ARBA" id="ARBA00023242"/>
    </source>
</evidence>
<sequence length="1311" mass="147650">MAPLGAKTAVFALSPLSCLRSFPFLPPPLFVRRVAASPSQKGRRWTAAARRSHPVCQVSSTEAVGDGDEDGVSRATLLWRAAKLPIYSVALVPLTVGTTAAYLQTGLFFIERYLVILSASVLVITWLNLSNDVYDFDTGADRNKKESVVNIIGSRGVTQFAANASLVLGFFGLLWACSETGDLRFISLVTFAILCGYVYQCPPFRLSYQGLGEPLCFAAFGPFATTAFYFSTSTKNLSSGIGPLPLTGTILVSSFLVGLTTTLILFCSHFHQIDGDLAVGKMSPLVRIGTITGSKFVKYGVISLYILSLASSLCKILPVTCLFLCALTIPMGKLVIDFVEKNHEPPRHRESKSSEEKTKPRDESTNTFQAAFDSSMEVPAATRDRRFDALGNLSVLQDEILCAILDLLSPLDLARLSCVSSVMYILSNEEPLWMSQCLRDGGLLEYKGTWKKTTLYRQNLSTTNNVGQEPLRFDGFNSLFLYRRWYRCFTSLRAFSLDSGDMQRKKIITLEEFHSEFDGKKPVLLTELANTWPSRTKWTMEQLSYNYGDVEFGISQRSSKKVTMKFRDYVSYMEVQHDEDPLYIFDDKFGEAAPKLLDDYSVPYLFQEDYFDVLSPDKRPSFRWLIVGPERSGASWHVDPALTSAWNTLLVGRKRWALYPPGRVPAGVTVHVNEEDGDVNVDSPTSLQWWLDIYPQLADHDKPLECTQFPGETIFVPSGWWHCVLNLETTIAVTQNFVNKSNFEFVCLDMAPGHRHKGVCRAGLLAVEDSILRDLKIDEFSKTNSLSDSAEHALSETHTKTMNRNFSYDISFLSKFLDQSRDHYNSVWSPSNSIGQREMREWLHKLWILKPAIRDLIWKGAQLTLDISKWYACLVEVCTYHNLPPPLDDERFPVGTGSNPVYLVSNHVIKIYAEGCLNSSIHSLATELEFYHLLQSSNSSLKDHVPSVFASGILAEESGSLQIFPWDGKGVPHVLGNCSLIRDYTDDPVPFGVWSKKKYELTDPETVSSRSIWPYIITSRCKGDIFANLRDTLSMDDALHLALFLGDQLRNLHRLPVPKFPNKNNLNFNNASMQVTSQDNGISPDLELIIATLNSRKREAKKRLTSWGHPIPRHLIEKVDAYIPHDLMTLLDLMKDDDGSYSVTVSPTWVHSDIMDDNIIMEPCEHIPCYEDRSCVPSAINGKIDSDDIEGGIRKWQPTHIIDFSNLTIGDPLCDLIPIYLDVFRGDVALLKHFMRSYKLPISKASVRGKRSRGALENPGNFKRISYRAMCYCILHDENVLGAIFSLWKELRNAQSWEEVEEAVWGELNNY</sequence>
<feature type="compositionally biased region" description="Basic and acidic residues" evidence="11">
    <location>
        <begin position="345"/>
        <end position="364"/>
    </location>
</feature>
<gene>
    <name evidence="15" type="ORF">Cni_G27316</name>
</gene>
<keyword evidence="5" id="KW-0479">Metal-binding</keyword>
<dbReference type="GO" id="GO:0016491">
    <property type="term" value="F:oxidoreductase activity"/>
    <property type="evidence" value="ECO:0007669"/>
    <property type="project" value="UniProtKB-KW"/>
</dbReference>
<keyword evidence="7" id="KW-0560">Oxidoreductase</keyword>
<dbReference type="PROSITE" id="PS51184">
    <property type="entry name" value="JMJC"/>
    <property type="match status" value="1"/>
</dbReference>
<feature type="domain" description="F-box" evidence="13">
    <location>
        <begin position="390"/>
        <end position="436"/>
    </location>
</feature>
<dbReference type="Gene3D" id="2.60.120.650">
    <property type="entry name" value="Cupin"/>
    <property type="match status" value="1"/>
</dbReference>
<feature type="transmembrane region" description="Helical" evidence="12">
    <location>
        <begin position="211"/>
        <end position="232"/>
    </location>
</feature>
<keyword evidence="10" id="KW-0539">Nucleus</keyword>
<dbReference type="GO" id="GO:0046872">
    <property type="term" value="F:metal ion binding"/>
    <property type="evidence" value="ECO:0007669"/>
    <property type="project" value="UniProtKB-KW"/>
</dbReference>
<dbReference type="SMART" id="SM00558">
    <property type="entry name" value="JmjC"/>
    <property type="match status" value="1"/>
</dbReference>
<evidence type="ECO:0000256" key="9">
    <source>
        <dbReference type="ARBA" id="ARBA00023136"/>
    </source>
</evidence>
<dbReference type="HAMAP" id="MF_01938">
    <property type="entry name" value="MenA_2"/>
    <property type="match status" value="1"/>
</dbReference>
<keyword evidence="8" id="KW-0408">Iron</keyword>
<dbReference type="Pfam" id="PF13621">
    <property type="entry name" value="Cupin_8"/>
    <property type="match status" value="1"/>
</dbReference>
<evidence type="ECO:0000259" key="13">
    <source>
        <dbReference type="PROSITE" id="PS50181"/>
    </source>
</evidence>
<dbReference type="InterPro" id="IPR036047">
    <property type="entry name" value="F-box-like_dom_sf"/>
</dbReference>
<evidence type="ECO:0000256" key="2">
    <source>
        <dbReference type="ARBA" id="ARBA00004141"/>
    </source>
</evidence>
<dbReference type="InterPro" id="IPR011009">
    <property type="entry name" value="Kinase-like_dom_sf"/>
</dbReference>
<feature type="region of interest" description="Disordered" evidence="11">
    <location>
        <begin position="345"/>
        <end position="365"/>
    </location>
</feature>
<dbReference type="InterPro" id="IPR026046">
    <property type="entry name" value="UBIAD1"/>
</dbReference>
<dbReference type="GO" id="GO:0004659">
    <property type="term" value="F:prenyltransferase activity"/>
    <property type="evidence" value="ECO:0007669"/>
    <property type="project" value="InterPro"/>
</dbReference>
<dbReference type="InterPro" id="IPR003347">
    <property type="entry name" value="JmjC_dom"/>
</dbReference>
<keyword evidence="6 12" id="KW-1133">Transmembrane helix</keyword>
<dbReference type="InterPro" id="IPR001810">
    <property type="entry name" value="F-box_dom"/>
</dbReference>
<evidence type="ECO:0000256" key="5">
    <source>
        <dbReference type="ARBA" id="ARBA00022723"/>
    </source>
</evidence>
<organism evidence="15 16">
    <name type="scientific">Canna indica</name>
    <name type="common">Indian-shot</name>
    <dbReference type="NCBI Taxonomy" id="4628"/>
    <lineage>
        <taxon>Eukaryota</taxon>
        <taxon>Viridiplantae</taxon>
        <taxon>Streptophyta</taxon>
        <taxon>Embryophyta</taxon>
        <taxon>Tracheophyta</taxon>
        <taxon>Spermatophyta</taxon>
        <taxon>Magnoliopsida</taxon>
        <taxon>Liliopsida</taxon>
        <taxon>Zingiberales</taxon>
        <taxon>Cannaceae</taxon>
        <taxon>Canna</taxon>
    </lineage>
</organism>
<dbReference type="EMBL" id="CP136898">
    <property type="protein sequence ID" value="WOL18519.1"/>
    <property type="molecule type" value="Genomic_DNA"/>
</dbReference>
<dbReference type="Gene3D" id="1.20.1280.50">
    <property type="match status" value="1"/>
</dbReference>
<evidence type="ECO:0000259" key="14">
    <source>
        <dbReference type="PROSITE" id="PS51184"/>
    </source>
</evidence>
<evidence type="ECO:0000256" key="3">
    <source>
        <dbReference type="ARBA" id="ARBA00006801"/>
    </source>
</evidence>
<feature type="transmembrane region" description="Helical" evidence="12">
    <location>
        <begin position="157"/>
        <end position="176"/>
    </location>
</feature>
<dbReference type="InterPro" id="IPR041667">
    <property type="entry name" value="Cupin_8"/>
</dbReference>
<dbReference type="FunFam" id="2.60.120.650:FF:000045">
    <property type="entry name" value="F-box protein At1g78280"/>
    <property type="match status" value="1"/>
</dbReference>
<keyword evidence="4 12" id="KW-0812">Transmembrane</keyword>
<evidence type="ECO:0000256" key="1">
    <source>
        <dbReference type="ARBA" id="ARBA00004123"/>
    </source>
</evidence>
<dbReference type="SUPFAM" id="SSF51197">
    <property type="entry name" value="Clavaminate synthase-like"/>
    <property type="match status" value="1"/>
</dbReference>
<dbReference type="GO" id="GO:0042372">
    <property type="term" value="P:phylloquinone biosynthetic process"/>
    <property type="evidence" value="ECO:0007669"/>
    <property type="project" value="InterPro"/>
</dbReference>
<dbReference type="Pfam" id="PF12937">
    <property type="entry name" value="F-box-like"/>
    <property type="match status" value="1"/>
</dbReference>
<evidence type="ECO:0000256" key="12">
    <source>
        <dbReference type="SAM" id="Phobius"/>
    </source>
</evidence>
<protein>
    <submittedName>
        <fullName evidence="15">F-box protein</fullName>
    </submittedName>
</protein>
<keyword evidence="9 12" id="KW-0472">Membrane</keyword>
<dbReference type="SUPFAM" id="SSF56112">
    <property type="entry name" value="Protein kinase-like (PK-like)"/>
    <property type="match status" value="1"/>
</dbReference>
<feature type="transmembrane region" description="Helical" evidence="12">
    <location>
        <begin position="244"/>
        <end position="266"/>
    </location>
</feature>
<feature type="transmembrane region" description="Helical" evidence="12">
    <location>
        <begin position="110"/>
        <end position="129"/>
    </location>
</feature>
<comment type="similarity">
    <text evidence="3">Belongs to the JARID1 histone demethylase family.</text>
</comment>
<dbReference type="GO" id="GO:0016020">
    <property type="term" value="C:membrane"/>
    <property type="evidence" value="ECO:0007669"/>
    <property type="project" value="UniProtKB-SubCell"/>
</dbReference>
<name>A0AAQ3L1J8_9LILI</name>
<dbReference type="InterPro" id="IPR000537">
    <property type="entry name" value="UbiA_prenyltransferase"/>
</dbReference>
<evidence type="ECO:0000313" key="15">
    <source>
        <dbReference type="EMBL" id="WOL18519.1"/>
    </source>
</evidence>
<feature type="transmembrane region" description="Helical" evidence="12">
    <location>
        <begin position="183"/>
        <end position="199"/>
    </location>
</feature>
<dbReference type="PANTHER" id="PTHR12480:SF35">
    <property type="entry name" value="TRANSCRIPTION FACTOR JUMONJI, JMJC DOMAIN-CONTAINING PROTEIN"/>
    <property type="match status" value="1"/>
</dbReference>
<proteinExistence type="inferred from homology"/>
<evidence type="ECO:0000256" key="7">
    <source>
        <dbReference type="ARBA" id="ARBA00023002"/>
    </source>
</evidence>
<evidence type="ECO:0000256" key="6">
    <source>
        <dbReference type="ARBA" id="ARBA00022989"/>
    </source>
</evidence>
<accession>A0AAQ3L1J8</accession>
<dbReference type="Pfam" id="PF01040">
    <property type="entry name" value="UbiA"/>
    <property type="match status" value="1"/>
</dbReference>
<reference evidence="15 16" key="1">
    <citation type="submission" date="2023-10" db="EMBL/GenBank/DDBJ databases">
        <title>Chromosome-scale genome assembly provides insights into flower coloration mechanisms of Canna indica.</title>
        <authorList>
            <person name="Li C."/>
        </authorList>
    </citation>
    <scope>NUCLEOTIDE SEQUENCE [LARGE SCALE GENOMIC DNA]</scope>
    <source>
        <tissue evidence="15">Flower</tissue>
    </source>
</reference>
<feature type="domain" description="JmjC" evidence="14">
    <location>
        <begin position="591"/>
        <end position="754"/>
    </location>
</feature>
<dbReference type="PANTHER" id="PTHR12480">
    <property type="entry name" value="ARGININE DEMETHYLASE AND LYSYL-HYDROXYLASE JMJD"/>
    <property type="match status" value="1"/>
</dbReference>
<dbReference type="InterPro" id="IPR050910">
    <property type="entry name" value="JMJD6_ArgDemeth/LysHydrox"/>
</dbReference>